<dbReference type="InterPro" id="IPR025354">
    <property type="entry name" value="DUF4258"/>
</dbReference>
<accession>X1I9A7</accession>
<evidence type="ECO:0000256" key="1">
    <source>
        <dbReference type="SAM" id="MobiDB-lite"/>
    </source>
</evidence>
<dbReference type="Pfam" id="PF14076">
    <property type="entry name" value="DUF4258"/>
    <property type="match status" value="1"/>
</dbReference>
<evidence type="ECO:0008006" key="3">
    <source>
        <dbReference type="Google" id="ProtNLM"/>
    </source>
</evidence>
<protein>
    <recommendedName>
        <fullName evidence="3">DUF4258 domain-containing protein</fullName>
    </recommendedName>
</protein>
<name>X1I9A7_9ZZZZ</name>
<feature type="region of interest" description="Disordered" evidence="1">
    <location>
        <begin position="1"/>
        <end position="25"/>
    </location>
</feature>
<dbReference type="EMBL" id="BARU01036605">
    <property type="protein sequence ID" value="GAH78966.1"/>
    <property type="molecule type" value="Genomic_DNA"/>
</dbReference>
<dbReference type="AlphaFoldDB" id="X1I9A7"/>
<proteinExistence type="predicted"/>
<organism evidence="2">
    <name type="scientific">marine sediment metagenome</name>
    <dbReference type="NCBI Taxonomy" id="412755"/>
    <lineage>
        <taxon>unclassified sequences</taxon>
        <taxon>metagenomes</taxon>
        <taxon>ecological metagenomes</taxon>
    </lineage>
</organism>
<feature type="compositionally biased region" description="Basic and acidic residues" evidence="1">
    <location>
        <begin position="8"/>
        <end position="25"/>
    </location>
</feature>
<evidence type="ECO:0000313" key="2">
    <source>
        <dbReference type="EMBL" id="GAH78966.1"/>
    </source>
</evidence>
<sequence>MTVKVHPHARERMQERGASENEVTKTVETGERFPAKFGRSGFRRNFVFDGVWRGKEYKTKQIEVYGVEQATDFIVITVVVKYF</sequence>
<gene>
    <name evidence="2" type="ORF">S03H2_57140</name>
</gene>
<comment type="caution">
    <text evidence="2">The sequence shown here is derived from an EMBL/GenBank/DDBJ whole genome shotgun (WGS) entry which is preliminary data.</text>
</comment>
<reference evidence="2" key="1">
    <citation type="journal article" date="2014" name="Front. Microbiol.">
        <title>High frequency of phylogenetically diverse reductive dehalogenase-homologous genes in deep subseafloor sedimentary metagenomes.</title>
        <authorList>
            <person name="Kawai M."/>
            <person name="Futagami T."/>
            <person name="Toyoda A."/>
            <person name="Takaki Y."/>
            <person name="Nishi S."/>
            <person name="Hori S."/>
            <person name="Arai W."/>
            <person name="Tsubouchi T."/>
            <person name="Morono Y."/>
            <person name="Uchiyama I."/>
            <person name="Ito T."/>
            <person name="Fujiyama A."/>
            <person name="Inagaki F."/>
            <person name="Takami H."/>
        </authorList>
    </citation>
    <scope>NUCLEOTIDE SEQUENCE</scope>
    <source>
        <strain evidence="2">Expedition CK06-06</strain>
    </source>
</reference>